<dbReference type="InterPro" id="IPR017853">
    <property type="entry name" value="GH"/>
</dbReference>
<dbReference type="PANTHER" id="PTHR10353:SF122">
    <property type="entry name" value="6-PHOSPHO-BETA-GLUCOSIDASE ASCB-RELATED"/>
    <property type="match status" value="1"/>
</dbReference>
<evidence type="ECO:0000256" key="2">
    <source>
        <dbReference type="ARBA" id="ARBA00022801"/>
    </source>
</evidence>
<keyword evidence="3 5" id="KW-0326">Glycosidase</keyword>
<comment type="similarity">
    <text evidence="1 4">Belongs to the glycosyl hydrolase 1 family.</text>
</comment>
<name>A0A5K1IHX8_9ACTN</name>
<evidence type="ECO:0000313" key="6">
    <source>
        <dbReference type="Proteomes" id="UP000368032"/>
    </source>
</evidence>
<organism evidence="5 6">
    <name type="scientific">Collinsella aerofaciens</name>
    <dbReference type="NCBI Taxonomy" id="74426"/>
    <lineage>
        <taxon>Bacteria</taxon>
        <taxon>Bacillati</taxon>
        <taxon>Actinomycetota</taxon>
        <taxon>Coriobacteriia</taxon>
        <taxon>Coriobacteriales</taxon>
        <taxon>Coriobacteriaceae</taxon>
        <taxon>Collinsella</taxon>
    </lineage>
</organism>
<evidence type="ECO:0000256" key="1">
    <source>
        <dbReference type="ARBA" id="ARBA00010838"/>
    </source>
</evidence>
<dbReference type="Gene3D" id="3.20.20.80">
    <property type="entry name" value="Glycosidases"/>
    <property type="match status" value="1"/>
</dbReference>
<dbReference type="FunFam" id="3.20.20.80:FF:000004">
    <property type="entry name" value="Beta-glucosidase 6-phospho-beta-glucosidase"/>
    <property type="match status" value="1"/>
</dbReference>
<dbReference type="GO" id="GO:0005829">
    <property type="term" value="C:cytosol"/>
    <property type="evidence" value="ECO:0007669"/>
    <property type="project" value="TreeGrafter"/>
</dbReference>
<dbReference type="PRINTS" id="PR00131">
    <property type="entry name" value="GLHYDRLASE1"/>
</dbReference>
<evidence type="ECO:0000256" key="4">
    <source>
        <dbReference type="RuleBase" id="RU003690"/>
    </source>
</evidence>
<evidence type="ECO:0000313" key="5">
    <source>
        <dbReference type="EMBL" id="VWL86152.1"/>
    </source>
</evidence>
<dbReference type="AlphaFoldDB" id="A0A5K1IHX8"/>
<dbReference type="PROSITE" id="PS00653">
    <property type="entry name" value="GLYCOSYL_HYDROL_F1_2"/>
    <property type="match status" value="1"/>
</dbReference>
<dbReference type="EC" id="3.2.1.86" evidence="5"/>
<dbReference type="Pfam" id="PF00232">
    <property type="entry name" value="Glyco_hydro_1"/>
    <property type="match status" value="1"/>
</dbReference>
<dbReference type="PANTHER" id="PTHR10353">
    <property type="entry name" value="GLYCOSYL HYDROLASE"/>
    <property type="match status" value="1"/>
</dbReference>
<proteinExistence type="inferred from homology"/>
<evidence type="ECO:0000256" key="3">
    <source>
        <dbReference type="ARBA" id="ARBA00023295"/>
    </source>
</evidence>
<reference evidence="5 6" key="1">
    <citation type="submission" date="2019-10" db="EMBL/GenBank/DDBJ databases">
        <authorList>
            <person name="Wolf R A."/>
        </authorList>
    </citation>
    <scope>NUCLEOTIDE SEQUENCE [LARGE SCALE GENOMIC DNA]</scope>
    <source>
        <strain evidence="5">Collinsella_aerofaciens_DSM_13712</strain>
    </source>
</reference>
<dbReference type="RefSeq" id="WP_117776360.1">
    <property type="nucleotide sequence ID" value="NZ_CABWIF010000001.1"/>
</dbReference>
<keyword evidence="2 5" id="KW-0378">Hydrolase</keyword>
<dbReference type="InterPro" id="IPR001360">
    <property type="entry name" value="Glyco_hydro_1"/>
</dbReference>
<dbReference type="Proteomes" id="UP000368032">
    <property type="component" value="Unassembled WGS sequence"/>
</dbReference>
<sequence length="484" mass="55156">MSYFDRTSAAGMPEGFLWGGALAANQAEGGWNEGGRGMSHSDLIPQGSDRWDVMFGRQKPVDDPDRLYPCRWGNDFFHHWHEDVELFAEMGFKCLRLSICWSRIFPTGMETEPNGEGLEFYRQVFEALREHGIEPLVTLSHYDYPLALVERYGGWQSREMIERYAHYVETVGRAYQGLVRYWLTFNEINSVALSYLNAGVTLEDERDRAAVTAAFSHHMFMASARAVEILHKIDPANKVGCMVAAGATYPYRCAPEDVWLAYEEDRGRYFYTDVMAAGAYPAWKLRALEKEGVHVPFEPGDTEYLAEHTVDFISFSYYCSRLVCADDQVIAEKAEGNVFPTLRNPYLKDKETAWKWQIDALGLRVTLAGYHDRYHLPLFIAENGVGGLDALEDGKVHDAYHIDYLRRHILALRDAIVEDGVDLMGYTPWGCIDLVSASTGQMKKRYGFVYVDADDTGKGTFDRYRKDSFCWYQKVIASNGEDLS</sequence>
<protein>
    <submittedName>
        <fullName evidence="5">Aryl-phospho-beta-D-glucosidase BglH</fullName>
        <ecNumber evidence="5">3.2.1.86</ecNumber>
    </submittedName>
</protein>
<gene>
    <name evidence="5" type="primary">bglH</name>
    <name evidence="5" type="ORF">CKJAJONC_01054</name>
</gene>
<dbReference type="EMBL" id="CABWIF010000001">
    <property type="protein sequence ID" value="VWL86152.1"/>
    <property type="molecule type" value="Genomic_DNA"/>
</dbReference>
<dbReference type="GO" id="GO:0008706">
    <property type="term" value="F:6-phospho-beta-glucosidase activity"/>
    <property type="evidence" value="ECO:0007669"/>
    <property type="project" value="UniProtKB-EC"/>
</dbReference>
<dbReference type="InterPro" id="IPR033132">
    <property type="entry name" value="GH_1_N_CS"/>
</dbReference>
<dbReference type="GO" id="GO:0016052">
    <property type="term" value="P:carbohydrate catabolic process"/>
    <property type="evidence" value="ECO:0007669"/>
    <property type="project" value="TreeGrafter"/>
</dbReference>
<accession>A0A5K1IHX8</accession>
<dbReference type="SUPFAM" id="SSF51445">
    <property type="entry name" value="(Trans)glycosidases"/>
    <property type="match status" value="1"/>
</dbReference>